<feature type="binding site" evidence="7">
    <location>
        <position position="306"/>
    </location>
    <ligand>
        <name>Zn(2+)</name>
        <dbReference type="ChEBI" id="CHEBI:29105"/>
    </ligand>
</feature>
<keyword evidence="10" id="KW-1185">Reference proteome</keyword>
<dbReference type="RefSeq" id="WP_035259294.1">
    <property type="nucleotide sequence ID" value="NZ_JFKE01000004.1"/>
</dbReference>
<dbReference type="STRING" id="1454373.ACMU_12350"/>
<keyword evidence="7" id="KW-0479">Metal-binding</keyword>
<feature type="binding site" evidence="7">
    <location>
        <position position="309"/>
    </location>
    <ligand>
        <name>Zn(2+)</name>
        <dbReference type="ChEBI" id="CHEBI:29105"/>
    </ligand>
</feature>
<protein>
    <recommendedName>
        <fullName evidence="7">Queuine tRNA-ribosyltransferase</fullName>
        <ecNumber evidence="7">2.4.2.29</ecNumber>
    </recommendedName>
    <alternativeName>
        <fullName evidence="7">Guanine insertion enzyme</fullName>
    </alternativeName>
    <alternativeName>
        <fullName evidence="7">tRNA-guanine transglycosylase</fullName>
    </alternativeName>
</protein>
<evidence type="ECO:0000256" key="3">
    <source>
        <dbReference type="ARBA" id="ARBA00022679"/>
    </source>
</evidence>
<evidence type="ECO:0000313" key="9">
    <source>
        <dbReference type="EMBL" id="KAJ55477.1"/>
    </source>
</evidence>
<keyword evidence="3 7" id="KW-0808">Transferase</keyword>
<feature type="region of interest" description="RNA binding" evidence="7">
    <location>
        <begin position="247"/>
        <end position="253"/>
    </location>
</feature>
<organism evidence="9 10">
    <name type="scientific">Actibacterium mucosum KCTC 23349</name>
    <dbReference type="NCBI Taxonomy" id="1454373"/>
    <lineage>
        <taxon>Bacteria</taxon>
        <taxon>Pseudomonadati</taxon>
        <taxon>Pseudomonadota</taxon>
        <taxon>Alphaproteobacteria</taxon>
        <taxon>Rhodobacterales</taxon>
        <taxon>Roseobacteraceae</taxon>
        <taxon>Actibacterium</taxon>
    </lineage>
</organism>
<evidence type="ECO:0000256" key="6">
    <source>
        <dbReference type="ARBA" id="ARBA00050112"/>
    </source>
</evidence>
<dbReference type="SUPFAM" id="SSF51713">
    <property type="entry name" value="tRNA-guanine transglycosylase"/>
    <property type="match status" value="1"/>
</dbReference>
<evidence type="ECO:0000256" key="5">
    <source>
        <dbReference type="ARBA" id="ARBA00022785"/>
    </source>
</evidence>
<feature type="binding site" evidence="7">
    <location>
        <position position="304"/>
    </location>
    <ligand>
        <name>Zn(2+)</name>
        <dbReference type="ChEBI" id="CHEBI:29105"/>
    </ligand>
</feature>
<accession>A0A037ZIW5</accession>
<keyword evidence="2 7" id="KW-0328">Glycosyltransferase</keyword>
<dbReference type="InterPro" id="IPR002616">
    <property type="entry name" value="tRNA_ribo_trans-like"/>
</dbReference>
<dbReference type="NCBIfam" id="TIGR00449">
    <property type="entry name" value="tgt_general"/>
    <property type="match status" value="1"/>
</dbReference>
<keyword evidence="7" id="KW-0862">Zinc</keyword>
<feature type="binding site" evidence="7">
    <location>
        <begin position="92"/>
        <end position="96"/>
    </location>
    <ligand>
        <name>substrate</name>
    </ligand>
</feature>
<dbReference type="EMBL" id="JFKE01000004">
    <property type="protein sequence ID" value="KAJ55477.1"/>
    <property type="molecule type" value="Genomic_DNA"/>
</dbReference>
<feature type="binding site" evidence="7">
    <location>
        <position position="146"/>
    </location>
    <ligand>
        <name>substrate</name>
    </ligand>
</feature>
<dbReference type="FunFam" id="3.20.20.105:FF:000001">
    <property type="entry name" value="Queuine tRNA-ribosyltransferase"/>
    <property type="match status" value="1"/>
</dbReference>
<dbReference type="EC" id="2.4.2.29" evidence="7"/>
<comment type="subunit">
    <text evidence="7">Homodimer. Within each dimer, one monomer is responsible for RNA recognition and catalysis, while the other monomer binds to the replacement base PreQ1.</text>
</comment>
<name>A0A037ZIW5_9RHOB</name>
<evidence type="ECO:0000256" key="1">
    <source>
        <dbReference type="ARBA" id="ARBA00004691"/>
    </source>
</evidence>
<dbReference type="InterPro" id="IPR036511">
    <property type="entry name" value="TGT-like_sf"/>
</dbReference>
<evidence type="ECO:0000256" key="2">
    <source>
        <dbReference type="ARBA" id="ARBA00022676"/>
    </source>
</evidence>
<comment type="caution">
    <text evidence="9">The sequence shown here is derived from an EMBL/GenBank/DDBJ whole genome shotgun (WGS) entry which is preliminary data.</text>
</comment>
<dbReference type="GO" id="GO:0008479">
    <property type="term" value="F:tRNA-guanosine(34) queuine transglycosylase activity"/>
    <property type="evidence" value="ECO:0007669"/>
    <property type="project" value="UniProtKB-UniRule"/>
</dbReference>
<comment type="catalytic activity">
    <reaction evidence="6 7">
        <text>7-aminomethyl-7-carbaguanine + guanosine(34) in tRNA = 7-aminomethyl-7-carbaguanosine(34) in tRNA + guanine</text>
        <dbReference type="Rhea" id="RHEA:24104"/>
        <dbReference type="Rhea" id="RHEA-COMP:10341"/>
        <dbReference type="Rhea" id="RHEA-COMP:10342"/>
        <dbReference type="ChEBI" id="CHEBI:16235"/>
        <dbReference type="ChEBI" id="CHEBI:58703"/>
        <dbReference type="ChEBI" id="CHEBI:74269"/>
        <dbReference type="ChEBI" id="CHEBI:82833"/>
        <dbReference type="EC" id="2.4.2.29"/>
    </reaction>
</comment>
<dbReference type="Proteomes" id="UP000026249">
    <property type="component" value="Unassembled WGS sequence"/>
</dbReference>
<proteinExistence type="inferred from homology"/>
<evidence type="ECO:0000256" key="7">
    <source>
        <dbReference type="HAMAP-Rule" id="MF_00168"/>
    </source>
</evidence>
<dbReference type="Gene3D" id="3.20.20.105">
    <property type="entry name" value="Queuine tRNA-ribosyltransferase-like"/>
    <property type="match status" value="1"/>
</dbReference>
<sequence length="375" mass="41242">MTKFSFSLHNTDGAARTGVIDTPRGQIRTPAFMPVGTAATVKAMMPESVAATGADILLGNTYHLMLRPTAERIDRLGGLHRFMNWSKPILTDSGGFQVMSLADLRKLTEHGVTFKSHIDGSKHEITPERSMEIQRLLGSDIVMCFDECPALPASDAAVAESMRLSMRWAQRSRDAFGDRPGHALFGIMQGGVTPELREESAEALTRIGFDGYAIGGLAVGEGQAAMFGVLDYAPGFLPVDKPRYLMGVGKPDDIVGAVKRGVDMMDCVLPSRSGRTGQAWTRRGQINIKNARHADDPRPLDEDCTCPACRNYSRAYLHHVFRSNEMISGMLLTWHNLHYFQQIMGEMRAAIAAGTFDAWEEQFHAMRALGDIEPL</sequence>
<feature type="domain" description="tRNA-guanine(15) transglycosylase-like" evidence="8">
    <location>
        <begin position="14"/>
        <end position="365"/>
    </location>
</feature>
<keyword evidence="4 7" id="KW-0819">tRNA processing</keyword>
<reference evidence="9 10" key="1">
    <citation type="submission" date="2014-03" db="EMBL/GenBank/DDBJ databases">
        <title>Draft Genome Sequence of Actibacterium mucosum KCTC 23349, a Marine Alphaproteobacterium with Complex Ionic Requirements Isolated from Mediterranean Seawater at Malvarrosa Beach, Valencia, Spain.</title>
        <authorList>
            <person name="Arahal D.R."/>
            <person name="Shao Z."/>
            <person name="Lai Q."/>
            <person name="Pujalte M.J."/>
        </authorList>
    </citation>
    <scope>NUCLEOTIDE SEQUENCE [LARGE SCALE GENOMIC DNA]</scope>
    <source>
        <strain evidence="9 10">KCTC 23349</strain>
    </source>
</reference>
<comment type="cofactor">
    <cofactor evidence="7">
        <name>Zn(2+)</name>
        <dbReference type="ChEBI" id="CHEBI:29105"/>
    </cofactor>
    <text evidence="7">Binds 1 zinc ion per subunit.</text>
</comment>
<dbReference type="AlphaFoldDB" id="A0A037ZIW5"/>
<dbReference type="NCBIfam" id="TIGR00430">
    <property type="entry name" value="Q_tRNA_tgt"/>
    <property type="match status" value="1"/>
</dbReference>
<dbReference type="OrthoDB" id="9805417at2"/>
<dbReference type="InterPro" id="IPR050076">
    <property type="entry name" value="ArchSynthase1/Queuine_TRR"/>
</dbReference>
<dbReference type="HAMAP" id="MF_00168">
    <property type="entry name" value="Q_tRNA_Tgt"/>
    <property type="match status" value="1"/>
</dbReference>
<dbReference type="PANTHER" id="PTHR46499:SF1">
    <property type="entry name" value="QUEUINE TRNA-RIBOSYLTRANSFERASE"/>
    <property type="match status" value="1"/>
</dbReference>
<dbReference type="UniPathway" id="UPA00392"/>
<dbReference type="PANTHER" id="PTHR46499">
    <property type="entry name" value="QUEUINE TRNA-RIBOSYLTRANSFERASE"/>
    <property type="match status" value="1"/>
</dbReference>
<dbReference type="GO" id="GO:0046872">
    <property type="term" value="F:metal ion binding"/>
    <property type="evidence" value="ECO:0007669"/>
    <property type="project" value="UniProtKB-KW"/>
</dbReference>
<comment type="pathway">
    <text evidence="1 7">tRNA modification; tRNA-queuosine biosynthesis.</text>
</comment>
<feature type="binding site" evidence="7">
    <location>
        <position position="335"/>
    </location>
    <ligand>
        <name>Zn(2+)</name>
        <dbReference type="ChEBI" id="CHEBI:29105"/>
    </ligand>
</feature>
<dbReference type="InterPro" id="IPR004803">
    <property type="entry name" value="TGT"/>
</dbReference>
<dbReference type="Pfam" id="PF01702">
    <property type="entry name" value="TGT"/>
    <property type="match status" value="1"/>
</dbReference>
<comment type="similarity">
    <text evidence="7">Belongs to the queuine tRNA-ribosyltransferase family.</text>
</comment>
<dbReference type="GO" id="GO:0008616">
    <property type="term" value="P:tRNA queuosine(34) biosynthetic process"/>
    <property type="evidence" value="ECO:0007669"/>
    <property type="project" value="UniProtKB-UniRule"/>
</dbReference>
<comment type="function">
    <text evidence="7">Catalyzes the base-exchange of a guanine (G) residue with the queuine precursor 7-aminomethyl-7-deazaguanine (PreQ1) at position 34 (anticodon wobble position) in tRNAs with GU(N) anticodons (tRNA-Asp, -Asn, -His and -Tyr). Catalysis occurs through a double-displacement mechanism. The nucleophile active site attacks the C1' of nucleotide 34 to detach the guanine base from the RNA, forming a covalent enzyme-RNA intermediate. The proton acceptor active site deprotonates the incoming PreQ1, allowing a nucleophilic attack on the C1' of the ribose to form the product. After dissociation, two additional enzymatic reactions on the tRNA convert PreQ1 to queuine (Q), resulting in the hypermodified nucleoside queuosine (7-(((4,5-cis-dihydroxy-2-cyclopenten-1-yl)amino)methyl)-7-deazaguanosine).</text>
</comment>
<feature type="binding site" evidence="7">
    <location>
        <position position="216"/>
    </location>
    <ligand>
        <name>substrate</name>
    </ligand>
</feature>
<evidence type="ECO:0000256" key="4">
    <source>
        <dbReference type="ARBA" id="ARBA00022694"/>
    </source>
</evidence>
<evidence type="ECO:0000259" key="8">
    <source>
        <dbReference type="Pfam" id="PF01702"/>
    </source>
</evidence>
<comment type="caution">
    <text evidence="7">Lacks conserved residue(s) required for the propagation of feature annotation.</text>
</comment>
<feature type="active site" description="Nucleophile" evidence="7">
    <location>
        <position position="266"/>
    </location>
</feature>
<feature type="active site" description="Proton acceptor" evidence="7">
    <location>
        <position position="92"/>
    </location>
</feature>
<dbReference type="GO" id="GO:0005829">
    <property type="term" value="C:cytosol"/>
    <property type="evidence" value="ECO:0007669"/>
    <property type="project" value="TreeGrafter"/>
</dbReference>
<feature type="binding site" evidence="7">
    <location>
        <position position="189"/>
    </location>
    <ligand>
        <name>substrate</name>
    </ligand>
</feature>
<keyword evidence="5 7" id="KW-0671">Queuosine biosynthesis</keyword>
<evidence type="ECO:0000313" key="10">
    <source>
        <dbReference type="Proteomes" id="UP000026249"/>
    </source>
</evidence>
<gene>
    <name evidence="7" type="primary">tgt</name>
    <name evidence="9" type="ORF">ACMU_12350</name>
</gene>